<dbReference type="Gene3D" id="2.40.70.10">
    <property type="entry name" value="Acid Proteases"/>
    <property type="match status" value="1"/>
</dbReference>
<protein>
    <recommendedName>
        <fullName evidence="3">Xylanase inhibitor N-terminal domain-containing protein</fullName>
    </recommendedName>
</protein>
<evidence type="ECO:0000313" key="4">
    <source>
        <dbReference type="EMBL" id="KAK7275157.1"/>
    </source>
</evidence>
<keyword evidence="2" id="KW-0812">Transmembrane</keyword>
<feature type="transmembrane region" description="Helical" evidence="2">
    <location>
        <begin position="16"/>
        <end position="34"/>
    </location>
</feature>
<gene>
    <name evidence="4" type="ORF">RIF29_16266</name>
</gene>
<sequence>MRVNEVMMRRYPSNIVHPYPSTFTGSIMLLSALATHQGPIFLILTLAVTSHGFNVMPLVLIALRPSNDLVPCRHHLCASLQQTDNYNCENPSQCDYEVEYADHYSSLGVLVNDLYLLNFTDGNRLRVRMSMGLVTLQAFLYYLKSSLLP</sequence>
<name>A0AAN9FES8_CROPI</name>
<keyword evidence="5" id="KW-1185">Reference proteome</keyword>
<dbReference type="Proteomes" id="UP001372338">
    <property type="component" value="Unassembled WGS sequence"/>
</dbReference>
<dbReference type="InterPro" id="IPR032861">
    <property type="entry name" value="TAXi_N"/>
</dbReference>
<evidence type="ECO:0000256" key="1">
    <source>
        <dbReference type="ARBA" id="ARBA00007447"/>
    </source>
</evidence>
<keyword evidence="2" id="KW-1133">Transmembrane helix</keyword>
<feature type="domain" description="Xylanase inhibitor N-terminal" evidence="3">
    <location>
        <begin position="65"/>
        <end position="128"/>
    </location>
</feature>
<comment type="similarity">
    <text evidence="1">Belongs to the peptidase A1 family.</text>
</comment>
<feature type="transmembrane region" description="Helical" evidence="2">
    <location>
        <begin position="40"/>
        <end position="63"/>
    </location>
</feature>
<evidence type="ECO:0000259" key="3">
    <source>
        <dbReference type="Pfam" id="PF14543"/>
    </source>
</evidence>
<evidence type="ECO:0000256" key="2">
    <source>
        <dbReference type="SAM" id="Phobius"/>
    </source>
</evidence>
<dbReference type="SUPFAM" id="SSF50630">
    <property type="entry name" value="Acid proteases"/>
    <property type="match status" value="1"/>
</dbReference>
<dbReference type="AlphaFoldDB" id="A0AAN9FES8"/>
<reference evidence="4 5" key="1">
    <citation type="submission" date="2024-01" db="EMBL/GenBank/DDBJ databases">
        <title>The genomes of 5 underutilized Papilionoideae crops provide insights into root nodulation and disease resistanc.</title>
        <authorList>
            <person name="Yuan L."/>
        </authorList>
    </citation>
    <scope>NUCLEOTIDE SEQUENCE [LARGE SCALE GENOMIC DNA]</scope>
    <source>
        <strain evidence="4">ZHUSHIDOU_FW_LH</strain>
        <tissue evidence="4">Leaf</tissue>
    </source>
</reference>
<dbReference type="EMBL" id="JAYWIO010000003">
    <property type="protein sequence ID" value="KAK7275157.1"/>
    <property type="molecule type" value="Genomic_DNA"/>
</dbReference>
<comment type="caution">
    <text evidence="4">The sequence shown here is derived from an EMBL/GenBank/DDBJ whole genome shotgun (WGS) entry which is preliminary data.</text>
</comment>
<keyword evidence="2" id="KW-0472">Membrane</keyword>
<proteinExistence type="inferred from homology"/>
<accession>A0AAN9FES8</accession>
<dbReference type="InterPro" id="IPR021109">
    <property type="entry name" value="Peptidase_aspartic_dom_sf"/>
</dbReference>
<dbReference type="Pfam" id="PF14543">
    <property type="entry name" value="TAXi_N"/>
    <property type="match status" value="1"/>
</dbReference>
<evidence type="ECO:0000313" key="5">
    <source>
        <dbReference type="Proteomes" id="UP001372338"/>
    </source>
</evidence>
<organism evidence="4 5">
    <name type="scientific">Crotalaria pallida</name>
    <name type="common">Smooth rattlebox</name>
    <name type="synonym">Crotalaria striata</name>
    <dbReference type="NCBI Taxonomy" id="3830"/>
    <lineage>
        <taxon>Eukaryota</taxon>
        <taxon>Viridiplantae</taxon>
        <taxon>Streptophyta</taxon>
        <taxon>Embryophyta</taxon>
        <taxon>Tracheophyta</taxon>
        <taxon>Spermatophyta</taxon>
        <taxon>Magnoliopsida</taxon>
        <taxon>eudicotyledons</taxon>
        <taxon>Gunneridae</taxon>
        <taxon>Pentapetalae</taxon>
        <taxon>rosids</taxon>
        <taxon>fabids</taxon>
        <taxon>Fabales</taxon>
        <taxon>Fabaceae</taxon>
        <taxon>Papilionoideae</taxon>
        <taxon>50 kb inversion clade</taxon>
        <taxon>genistoids sensu lato</taxon>
        <taxon>core genistoids</taxon>
        <taxon>Crotalarieae</taxon>
        <taxon>Crotalaria</taxon>
    </lineage>
</organism>